<protein>
    <submittedName>
        <fullName evidence="3">Phosphatase PAP2 family protein</fullName>
    </submittedName>
</protein>
<dbReference type="SMART" id="SM00014">
    <property type="entry name" value="acidPPc"/>
    <property type="match status" value="1"/>
</dbReference>
<dbReference type="EMBL" id="SUYC01000006">
    <property type="protein sequence ID" value="MBE6270581.1"/>
    <property type="molecule type" value="Genomic_DNA"/>
</dbReference>
<keyword evidence="1" id="KW-0732">Signal</keyword>
<dbReference type="InterPro" id="IPR036938">
    <property type="entry name" value="PAP2/HPO_sf"/>
</dbReference>
<dbReference type="CDD" id="cd03394">
    <property type="entry name" value="PAP2_like_5"/>
    <property type="match status" value="1"/>
</dbReference>
<name>A0A9D5P7P1_XYLRU</name>
<gene>
    <name evidence="3" type="ORF">E7101_06470</name>
</gene>
<accession>A0A9D5P7P1</accession>
<comment type="caution">
    <text evidence="3">The sequence shown here is derived from an EMBL/GenBank/DDBJ whole genome shotgun (WGS) entry which is preliminary data.</text>
</comment>
<evidence type="ECO:0000313" key="4">
    <source>
        <dbReference type="Proteomes" id="UP000806522"/>
    </source>
</evidence>
<evidence type="ECO:0000256" key="1">
    <source>
        <dbReference type="SAM" id="SignalP"/>
    </source>
</evidence>
<feature type="signal peptide" evidence="1">
    <location>
        <begin position="1"/>
        <end position="20"/>
    </location>
</feature>
<proteinExistence type="predicted"/>
<dbReference type="AlphaFoldDB" id="A0A9D5P7P1"/>
<dbReference type="SUPFAM" id="SSF48317">
    <property type="entry name" value="Acid phosphatase/Vanadium-dependent haloperoxidase"/>
    <property type="match status" value="1"/>
</dbReference>
<organism evidence="3 4">
    <name type="scientific">Xylanibacter ruminicola</name>
    <name type="common">Prevotella ruminicola</name>
    <dbReference type="NCBI Taxonomy" id="839"/>
    <lineage>
        <taxon>Bacteria</taxon>
        <taxon>Pseudomonadati</taxon>
        <taxon>Bacteroidota</taxon>
        <taxon>Bacteroidia</taxon>
        <taxon>Bacteroidales</taxon>
        <taxon>Prevotellaceae</taxon>
        <taxon>Xylanibacter</taxon>
    </lineage>
</organism>
<reference evidence="3" key="1">
    <citation type="submission" date="2019-04" db="EMBL/GenBank/DDBJ databases">
        <title>Evolution of Biomass-Degrading Anaerobic Consortia Revealed by Metagenomics.</title>
        <authorList>
            <person name="Peng X."/>
        </authorList>
    </citation>
    <scope>NUCLEOTIDE SEQUENCE</scope>
    <source>
        <strain evidence="3">SIG140</strain>
    </source>
</reference>
<evidence type="ECO:0000313" key="3">
    <source>
        <dbReference type="EMBL" id="MBE6270581.1"/>
    </source>
</evidence>
<feature type="chain" id="PRO_5039279707" evidence="1">
    <location>
        <begin position="21"/>
        <end position="579"/>
    </location>
</feature>
<dbReference type="Gene3D" id="1.20.144.10">
    <property type="entry name" value="Phosphatidic acid phosphatase type 2/haloperoxidase"/>
    <property type="match status" value="1"/>
</dbReference>
<dbReference type="Pfam" id="PF01569">
    <property type="entry name" value="PAP2"/>
    <property type="match status" value="1"/>
</dbReference>
<feature type="domain" description="Phosphatidic acid phosphatase type 2/haloperoxidase" evidence="2">
    <location>
        <begin position="157"/>
        <end position="259"/>
    </location>
</feature>
<sequence>MKSTFFVLLMMFAMGNVAKAADLDINLEPLKLQTPEMEMKLDCQAVPAYRPELELPMSPLMGSSEKYQLTWMRTNPGVKPYKVMDDLTFAGIPLFVAGIIAKGEKKSFRQNTSENKHTLVTDFKTEIDNYTQFFGPVMATGLKIAGVEGRSDWGRYLASTAMSYGFMALFVNSIKYTAKEMRPDGSTRNSWPSGHTATAFVGATILHKEYGLTRSPWYSVAGYGVATATGVMRVLNNRHWVSDVLSGAGVGIMSGELAYAMSDLIFKGKGLLRGDAISERSIIDHPSFFSISMGLGLGSQSLDFGAETMSDAHDNFNLKFGASTAVSAEGAYFFNKYVGVGGRLRVNSTPINGWDRVLNYADQDVKEMFKDLDADMDLRPLNNIVFRTADKQPQFTIESDHLTEFAADLGVYFNLPLSKRFAMGAKLLAGRSIMQELNLSAHYQGKVVDFNPMAILDDDPNLFYETDETYDTKWDYFTLNANNTFKWGTGISLTYAYKENYAWRLFVDYDMARKTYTLEYNPTQFMHSALPTYFDFAEMMQEIDPAYAADMISEMSPVTTHIKKNRHTFVIGGSLTISF</sequence>
<dbReference type="InterPro" id="IPR000326">
    <property type="entry name" value="PAP2/HPO"/>
</dbReference>
<evidence type="ECO:0000259" key="2">
    <source>
        <dbReference type="SMART" id="SM00014"/>
    </source>
</evidence>
<dbReference type="Proteomes" id="UP000806522">
    <property type="component" value="Unassembled WGS sequence"/>
</dbReference>